<comment type="similarity">
    <text evidence="1">Belongs to the sulfatase family.</text>
</comment>
<organism evidence="6 7">
    <name type="scientific">Luteimonas endophytica</name>
    <dbReference type="NCBI Taxonomy" id="3042023"/>
    <lineage>
        <taxon>Bacteria</taxon>
        <taxon>Pseudomonadati</taxon>
        <taxon>Pseudomonadota</taxon>
        <taxon>Gammaproteobacteria</taxon>
        <taxon>Lysobacterales</taxon>
        <taxon>Lysobacteraceae</taxon>
        <taxon>Luteimonas</taxon>
    </lineage>
</organism>
<name>A0ABT6J7I0_9GAMM</name>
<dbReference type="PANTHER" id="PTHR42693">
    <property type="entry name" value="ARYLSULFATASE FAMILY MEMBER"/>
    <property type="match status" value="1"/>
</dbReference>
<accession>A0ABT6J7I0</accession>
<dbReference type="Proteomes" id="UP001156940">
    <property type="component" value="Unassembled WGS sequence"/>
</dbReference>
<evidence type="ECO:0000313" key="7">
    <source>
        <dbReference type="Proteomes" id="UP001156940"/>
    </source>
</evidence>
<feature type="region of interest" description="Disordered" evidence="3">
    <location>
        <begin position="462"/>
        <end position="498"/>
    </location>
</feature>
<dbReference type="InterPro" id="IPR000917">
    <property type="entry name" value="Sulfatase_N"/>
</dbReference>
<evidence type="ECO:0000256" key="3">
    <source>
        <dbReference type="SAM" id="MobiDB-lite"/>
    </source>
</evidence>
<comment type="caution">
    <text evidence="6">The sequence shown here is derived from an EMBL/GenBank/DDBJ whole genome shotgun (WGS) entry which is preliminary data.</text>
</comment>
<sequence length="498" mass="54775">MTSSITRAVLLPALLALVACTHVPAPDPEHAAERGRPPNIVIVFTDDQGYADLHNFGGDHLRTPRLDRMAAEGVRLTSFYVAQPVCSASRAALLTGSYPNRVGVSGAFMPHSGKGLNLSETTLADLLRQAGYATGHFGKWHLGDAPEFRPNRQGFDTFYGILHSNDMWPHHPQQGTLFDFDELQLFDNEQVARVLDDQSDLTRELTERSVAFIEQHRARPFFLYLAHPQPHVPLHASEAFQGASGRGLYADVIGELDWSVGEILDALRRNDLDRDTLVVFTSDNGPWLAYGNHAGSTGPFDEGKGTTREGGVRVPFIARWPGHLPAGATIDTPMMSIDLLPTIARLAGVSLPPLPIDGRDAWPVLSAQTDRPVQPAYFFYYGDNELQGVRYGKWKLYFPHRFQSLNGRPGGQGGVPVAYGARVVESIELYDVERDPGERVDLAARHPEVVAEIQRHAAGVRKELGDSLTGMEGSGRRPIGTRDAPAFPLQSQREQLDM</sequence>
<evidence type="ECO:0000259" key="5">
    <source>
        <dbReference type="Pfam" id="PF00884"/>
    </source>
</evidence>
<feature type="domain" description="Sulfatase N-terminal" evidence="5">
    <location>
        <begin position="38"/>
        <end position="349"/>
    </location>
</feature>
<evidence type="ECO:0000313" key="6">
    <source>
        <dbReference type="EMBL" id="MDH5822694.1"/>
    </source>
</evidence>
<feature type="chain" id="PRO_5046036964" evidence="4">
    <location>
        <begin position="26"/>
        <end position="498"/>
    </location>
</feature>
<dbReference type="Gene3D" id="3.30.1120.10">
    <property type="match status" value="1"/>
</dbReference>
<keyword evidence="4" id="KW-0732">Signal</keyword>
<proteinExistence type="inferred from homology"/>
<dbReference type="PANTHER" id="PTHR42693:SF53">
    <property type="entry name" value="ENDO-4-O-SULFATASE"/>
    <property type="match status" value="1"/>
</dbReference>
<dbReference type="Pfam" id="PF14707">
    <property type="entry name" value="Sulfatase_C"/>
    <property type="match status" value="1"/>
</dbReference>
<feature type="signal peptide" evidence="4">
    <location>
        <begin position="1"/>
        <end position="25"/>
    </location>
</feature>
<reference evidence="6 7" key="1">
    <citation type="submission" date="2023-04" db="EMBL/GenBank/DDBJ databases">
        <title>Luteimonas endophyticus RD2P54.</title>
        <authorList>
            <person name="Sun J.-Q."/>
        </authorList>
    </citation>
    <scope>NUCLEOTIDE SEQUENCE [LARGE SCALE GENOMIC DNA]</scope>
    <source>
        <strain evidence="6 7">RD2P54</strain>
    </source>
</reference>
<protein>
    <submittedName>
        <fullName evidence="6">Sulfatase</fullName>
    </submittedName>
</protein>
<dbReference type="SUPFAM" id="SSF53649">
    <property type="entry name" value="Alkaline phosphatase-like"/>
    <property type="match status" value="1"/>
</dbReference>
<dbReference type="InterPro" id="IPR017850">
    <property type="entry name" value="Alkaline_phosphatase_core_sf"/>
</dbReference>
<evidence type="ECO:0000256" key="4">
    <source>
        <dbReference type="SAM" id="SignalP"/>
    </source>
</evidence>
<keyword evidence="7" id="KW-1185">Reference proteome</keyword>
<dbReference type="EMBL" id="JARXRM010000025">
    <property type="protein sequence ID" value="MDH5822694.1"/>
    <property type="molecule type" value="Genomic_DNA"/>
</dbReference>
<dbReference type="Gene3D" id="3.40.720.10">
    <property type="entry name" value="Alkaline Phosphatase, subunit A"/>
    <property type="match status" value="1"/>
</dbReference>
<evidence type="ECO:0000256" key="1">
    <source>
        <dbReference type="ARBA" id="ARBA00008779"/>
    </source>
</evidence>
<dbReference type="Pfam" id="PF00884">
    <property type="entry name" value="Sulfatase"/>
    <property type="match status" value="1"/>
</dbReference>
<feature type="compositionally biased region" description="Polar residues" evidence="3">
    <location>
        <begin position="489"/>
        <end position="498"/>
    </location>
</feature>
<dbReference type="RefSeq" id="WP_280573662.1">
    <property type="nucleotide sequence ID" value="NZ_JARXRM010000025.1"/>
</dbReference>
<evidence type="ECO:0000256" key="2">
    <source>
        <dbReference type="ARBA" id="ARBA00022801"/>
    </source>
</evidence>
<dbReference type="PROSITE" id="PS51257">
    <property type="entry name" value="PROKAR_LIPOPROTEIN"/>
    <property type="match status" value="1"/>
</dbReference>
<gene>
    <name evidence="6" type="ORF">QFW77_06760</name>
</gene>
<dbReference type="CDD" id="cd16026">
    <property type="entry name" value="GALNS_like"/>
    <property type="match status" value="1"/>
</dbReference>
<dbReference type="InterPro" id="IPR050738">
    <property type="entry name" value="Sulfatase"/>
</dbReference>
<keyword evidence="2" id="KW-0378">Hydrolase</keyword>